<gene>
    <name evidence="1" type="ORF">Maq22A_c02550</name>
</gene>
<dbReference type="KEGG" id="maqu:Maq22A_c02550"/>
<proteinExistence type="predicted"/>
<dbReference type="EMBL" id="AP014704">
    <property type="protein sequence ID" value="BAQ43984.1"/>
    <property type="molecule type" value="Genomic_DNA"/>
</dbReference>
<reference evidence="1 2" key="1">
    <citation type="journal article" date="2015" name="Genome Announc.">
        <title>Complete Genome Sequence of Methylobacterium aquaticum Strain 22A, Isolated from Racomitrium japonicum Moss.</title>
        <authorList>
            <person name="Tani A."/>
            <person name="Ogura Y."/>
            <person name="Hayashi T."/>
            <person name="Kimbara K."/>
        </authorList>
    </citation>
    <scope>NUCLEOTIDE SEQUENCE [LARGE SCALE GENOMIC DNA]</scope>
    <source>
        <strain evidence="1 2">MA-22A</strain>
    </source>
</reference>
<evidence type="ECO:0000313" key="1">
    <source>
        <dbReference type="EMBL" id="BAQ43984.1"/>
    </source>
</evidence>
<dbReference type="AlphaFoldDB" id="A0A0C6FG10"/>
<protein>
    <submittedName>
        <fullName evidence="1">Uncharacterized protein</fullName>
    </submittedName>
</protein>
<sequence length="71" mass="8119">MREYRPVSKPPRPRGTIVVDQFDEMSIVRDLTVYEPDGDWHDTGLVDSAGTRLMRRDQTGPIGFLTARLDD</sequence>
<evidence type="ECO:0000313" key="2">
    <source>
        <dbReference type="Proteomes" id="UP000061432"/>
    </source>
</evidence>
<dbReference type="RefSeq" id="WP_060845572.1">
    <property type="nucleotide sequence ID" value="NZ_AP014704.1"/>
</dbReference>
<name>A0A0C6FG10_9HYPH</name>
<organism evidence="1 2">
    <name type="scientific">Methylobacterium aquaticum</name>
    <dbReference type="NCBI Taxonomy" id="270351"/>
    <lineage>
        <taxon>Bacteria</taxon>
        <taxon>Pseudomonadati</taxon>
        <taxon>Pseudomonadota</taxon>
        <taxon>Alphaproteobacteria</taxon>
        <taxon>Hyphomicrobiales</taxon>
        <taxon>Methylobacteriaceae</taxon>
        <taxon>Methylobacterium</taxon>
    </lineage>
</organism>
<reference evidence="2" key="2">
    <citation type="submission" date="2015-01" db="EMBL/GenBank/DDBJ databases">
        <title>Complete genome sequence of Methylobacterium aquaticum strain 22A.</title>
        <authorList>
            <person name="Tani A."/>
            <person name="Ogura Y."/>
            <person name="Hayashi T."/>
        </authorList>
    </citation>
    <scope>NUCLEOTIDE SEQUENCE [LARGE SCALE GENOMIC DNA]</scope>
    <source>
        <strain evidence="2">MA-22A</strain>
    </source>
</reference>
<dbReference type="Proteomes" id="UP000061432">
    <property type="component" value="Chromosome"/>
</dbReference>
<dbReference type="PATRIC" id="fig|270351.10.peg.509"/>
<accession>A0A0C6FG10</accession>
<dbReference type="STRING" id="270351.Maq22A_c02550"/>